<keyword evidence="2" id="KW-0812">Transmembrane</keyword>
<keyword evidence="2" id="KW-0472">Membrane</keyword>
<feature type="transmembrane region" description="Helical" evidence="2">
    <location>
        <begin position="91"/>
        <end position="112"/>
    </location>
</feature>
<name>A0A0G0C7G1_9BACT</name>
<dbReference type="EMBL" id="LBQH01000014">
    <property type="protein sequence ID" value="KKP77654.1"/>
    <property type="molecule type" value="Genomic_DNA"/>
</dbReference>
<sequence length="318" mass="34069">MSNLLTITCTLTEAKVLNGNVATILFAPNSEDYTFTVSKTTGLDLGTLTLGTVTDITATEVTTTAEPTTTAAPTTTAEPATKSFQDMLTDYLPYILIGGATILLISILGILLSKKKDSKPEEVVTQVEEKVEEIAPAPSDTRPTDIDNISGNLYSPQIKEETIQEKLEEAPMQQQTAEAPSPAVESNDLADLMAKESSPVVEEIPAFAPVEETPTETVPPVVEEVTPAPMSDFNSMPTETVPTVVEEITPAPVSDFNPMPTETVPPVVEETTPMPDYNSLPSNLPDMQQMVNNGVQETPVEETPTEEPQSVPPVQPSI</sequence>
<evidence type="ECO:0000256" key="1">
    <source>
        <dbReference type="SAM" id="MobiDB-lite"/>
    </source>
</evidence>
<dbReference type="AlphaFoldDB" id="A0A0G0C7G1"/>
<proteinExistence type="predicted"/>
<evidence type="ECO:0000313" key="4">
    <source>
        <dbReference type="Proteomes" id="UP000034816"/>
    </source>
</evidence>
<gene>
    <name evidence="3" type="ORF">UR73_C0014G0006</name>
</gene>
<dbReference type="Proteomes" id="UP000034816">
    <property type="component" value="Unassembled WGS sequence"/>
</dbReference>
<keyword evidence="2" id="KW-1133">Transmembrane helix</keyword>
<reference evidence="3 4" key="1">
    <citation type="journal article" date="2015" name="Nature">
        <title>rRNA introns, odd ribosomes, and small enigmatic genomes across a large radiation of phyla.</title>
        <authorList>
            <person name="Brown C.T."/>
            <person name="Hug L.A."/>
            <person name="Thomas B.C."/>
            <person name="Sharon I."/>
            <person name="Castelle C.J."/>
            <person name="Singh A."/>
            <person name="Wilkins M.J."/>
            <person name="Williams K.H."/>
            <person name="Banfield J.F."/>
        </authorList>
    </citation>
    <scope>NUCLEOTIDE SEQUENCE [LARGE SCALE GENOMIC DNA]</scope>
</reference>
<feature type="region of interest" description="Disordered" evidence="1">
    <location>
        <begin position="250"/>
        <end position="318"/>
    </location>
</feature>
<feature type="compositionally biased region" description="Polar residues" evidence="1">
    <location>
        <begin position="279"/>
        <end position="294"/>
    </location>
</feature>
<accession>A0A0G0C7G1</accession>
<organism evidence="3 4">
    <name type="scientific">candidate division WS6 bacterium GW2011_GWF1_35_23</name>
    <dbReference type="NCBI Taxonomy" id="1619097"/>
    <lineage>
        <taxon>Bacteria</taxon>
        <taxon>Candidatus Dojkabacteria</taxon>
    </lineage>
</organism>
<evidence type="ECO:0000256" key="2">
    <source>
        <dbReference type="SAM" id="Phobius"/>
    </source>
</evidence>
<protein>
    <submittedName>
        <fullName evidence="3">Xylan degradation protein</fullName>
    </submittedName>
</protein>
<evidence type="ECO:0000313" key="3">
    <source>
        <dbReference type="EMBL" id="KKP77654.1"/>
    </source>
</evidence>
<dbReference type="PATRIC" id="fig|1619097.3.peg.172"/>
<feature type="compositionally biased region" description="Low complexity" evidence="1">
    <location>
        <begin position="250"/>
        <end position="275"/>
    </location>
</feature>
<comment type="caution">
    <text evidence="3">The sequence shown here is derived from an EMBL/GenBank/DDBJ whole genome shotgun (WGS) entry which is preliminary data.</text>
</comment>